<dbReference type="SMART" id="SM00053">
    <property type="entry name" value="DYNc"/>
    <property type="match status" value="1"/>
</dbReference>
<dbReference type="InterPro" id="IPR045063">
    <property type="entry name" value="Dynamin_N"/>
</dbReference>
<dbReference type="InterPro" id="IPR027417">
    <property type="entry name" value="P-loop_NTPase"/>
</dbReference>
<dbReference type="GO" id="GO:0016020">
    <property type="term" value="C:membrane"/>
    <property type="evidence" value="ECO:0000318"/>
    <property type="project" value="GO_Central"/>
</dbReference>
<protein>
    <submittedName>
        <fullName evidence="11">Putative Dynamin</fullName>
    </submittedName>
</protein>
<feature type="domain" description="Dynamin-type G" evidence="10">
    <location>
        <begin position="35"/>
        <end position="304"/>
    </location>
</feature>
<dbReference type="GO" id="GO:0005525">
    <property type="term" value="F:GTP binding"/>
    <property type="evidence" value="ECO:0007669"/>
    <property type="project" value="UniProtKB-KW"/>
</dbReference>
<dbReference type="PROSITE" id="PS51718">
    <property type="entry name" value="G_DYNAMIN_2"/>
    <property type="match status" value="1"/>
</dbReference>
<gene>
    <name evidence="11" type="ORF">ZOSMA_82G00420</name>
</gene>
<dbReference type="FunFam" id="3.40.50.300:FF:000228">
    <property type="entry name" value="dynamin-related protein 1E"/>
    <property type="match status" value="1"/>
</dbReference>
<feature type="domain" description="GED" evidence="9">
    <location>
        <begin position="527"/>
        <end position="619"/>
    </location>
</feature>
<dbReference type="EMBL" id="LFYR01002027">
    <property type="protein sequence ID" value="KMZ57730.1"/>
    <property type="molecule type" value="Genomic_DNA"/>
</dbReference>
<keyword evidence="12" id="KW-1185">Reference proteome</keyword>
<dbReference type="Gene3D" id="1.20.120.1240">
    <property type="entry name" value="Dynamin, middle domain"/>
    <property type="match status" value="1"/>
</dbReference>
<keyword evidence="3" id="KW-0493">Microtubule</keyword>
<keyword evidence="5" id="KW-0378">Hydrolase</keyword>
<reference evidence="12" key="1">
    <citation type="journal article" date="2016" name="Nature">
        <title>The genome of the seagrass Zostera marina reveals angiosperm adaptation to the sea.</title>
        <authorList>
            <person name="Olsen J.L."/>
            <person name="Rouze P."/>
            <person name="Verhelst B."/>
            <person name="Lin Y.-C."/>
            <person name="Bayer T."/>
            <person name="Collen J."/>
            <person name="Dattolo E."/>
            <person name="De Paoli E."/>
            <person name="Dittami S."/>
            <person name="Maumus F."/>
            <person name="Michel G."/>
            <person name="Kersting A."/>
            <person name="Lauritano C."/>
            <person name="Lohaus R."/>
            <person name="Toepel M."/>
            <person name="Tonon T."/>
            <person name="Vanneste K."/>
            <person name="Amirebrahimi M."/>
            <person name="Brakel J."/>
            <person name="Bostroem C."/>
            <person name="Chovatia M."/>
            <person name="Grimwood J."/>
            <person name="Jenkins J.W."/>
            <person name="Jueterbock A."/>
            <person name="Mraz A."/>
            <person name="Stam W.T."/>
            <person name="Tice H."/>
            <person name="Bornberg-Bauer E."/>
            <person name="Green P.J."/>
            <person name="Pearson G.A."/>
            <person name="Procaccini G."/>
            <person name="Duarte C.M."/>
            <person name="Schmutz J."/>
            <person name="Reusch T.B.H."/>
            <person name="Van de Peer Y."/>
        </authorList>
    </citation>
    <scope>NUCLEOTIDE SEQUENCE [LARGE SCALE GENOMIC DNA]</scope>
    <source>
        <strain evidence="12">cv. Finnish</strain>
    </source>
</reference>
<evidence type="ECO:0000256" key="4">
    <source>
        <dbReference type="ARBA" id="ARBA00022741"/>
    </source>
</evidence>
<dbReference type="GO" id="GO:0003924">
    <property type="term" value="F:GTPase activity"/>
    <property type="evidence" value="ECO:0000318"/>
    <property type="project" value="GO_Central"/>
</dbReference>
<dbReference type="Gene3D" id="3.40.50.300">
    <property type="entry name" value="P-loop containing nucleotide triphosphate hydrolases"/>
    <property type="match status" value="1"/>
</dbReference>
<dbReference type="SUPFAM" id="SSF52540">
    <property type="entry name" value="P-loop containing nucleoside triphosphate hydrolases"/>
    <property type="match status" value="1"/>
</dbReference>
<comment type="subcellular location">
    <subcellularLocation>
        <location evidence="1">Cytoplasm</location>
    </subcellularLocation>
</comment>
<accession>A0A0K9NP35</accession>
<dbReference type="PANTHER" id="PTHR11566:SF223">
    <property type="entry name" value="PROTEIN 1C, PUTATIVE, EXPRESSED-RELATED"/>
    <property type="match status" value="1"/>
</dbReference>
<evidence type="ECO:0000256" key="3">
    <source>
        <dbReference type="ARBA" id="ARBA00022701"/>
    </source>
</evidence>
<dbReference type="Pfam" id="PF02212">
    <property type="entry name" value="GED"/>
    <property type="match status" value="1"/>
</dbReference>
<dbReference type="GO" id="GO:0005737">
    <property type="term" value="C:cytoplasm"/>
    <property type="evidence" value="ECO:0000318"/>
    <property type="project" value="GO_Central"/>
</dbReference>
<dbReference type="GO" id="GO:0008017">
    <property type="term" value="F:microtubule binding"/>
    <property type="evidence" value="ECO:0000318"/>
    <property type="project" value="GO_Central"/>
</dbReference>
<dbReference type="Pfam" id="PF01031">
    <property type="entry name" value="Dynamin_M"/>
    <property type="match status" value="1"/>
</dbReference>
<dbReference type="InterPro" id="IPR020850">
    <property type="entry name" value="GED_dom"/>
</dbReference>
<dbReference type="Proteomes" id="UP000036987">
    <property type="component" value="Unassembled WGS sequence"/>
</dbReference>
<evidence type="ECO:0000256" key="5">
    <source>
        <dbReference type="ARBA" id="ARBA00022801"/>
    </source>
</evidence>
<dbReference type="Pfam" id="PF00350">
    <property type="entry name" value="Dynamin_N"/>
    <property type="match status" value="1"/>
</dbReference>
<keyword evidence="6 8" id="KW-0342">GTP-binding</keyword>
<dbReference type="InterPro" id="IPR001401">
    <property type="entry name" value="Dynamin_GTPase"/>
</dbReference>
<dbReference type="SMART" id="SM00302">
    <property type="entry name" value="GED"/>
    <property type="match status" value="1"/>
</dbReference>
<evidence type="ECO:0000256" key="7">
    <source>
        <dbReference type="ARBA" id="ARBA00023175"/>
    </source>
</evidence>
<evidence type="ECO:0000256" key="2">
    <source>
        <dbReference type="ARBA" id="ARBA00022490"/>
    </source>
</evidence>
<dbReference type="STRING" id="29655.A0A0K9NP35"/>
<dbReference type="AlphaFoldDB" id="A0A0K9NP35"/>
<proteinExistence type="inferred from homology"/>
<keyword evidence="4 8" id="KW-0547">Nucleotide-binding</keyword>
<evidence type="ECO:0000313" key="11">
    <source>
        <dbReference type="EMBL" id="KMZ57730.1"/>
    </source>
</evidence>
<dbReference type="PANTHER" id="PTHR11566">
    <property type="entry name" value="DYNAMIN"/>
    <property type="match status" value="1"/>
</dbReference>
<comment type="caution">
    <text evidence="11">The sequence shown here is derived from an EMBL/GenBank/DDBJ whole genome shotgun (WGS) entry which is preliminary data.</text>
</comment>
<evidence type="ECO:0000313" key="12">
    <source>
        <dbReference type="Proteomes" id="UP000036987"/>
    </source>
</evidence>
<dbReference type="PROSITE" id="PS51388">
    <property type="entry name" value="GED"/>
    <property type="match status" value="1"/>
</dbReference>
<dbReference type="OrthoDB" id="5061070at2759"/>
<keyword evidence="7" id="KW-0505">Motor protein</keyword>
<evidence type="ECO:0000259" key="9">
    <source>
        <dbReference type="PROSITE" id="PS51388"/>
    </source>
</evidence>
<keyword evidence="2" id="KW-0963">Cytoplasm</keyword>
<evidence type="ECO:0000256" key="8">
    <source>
        <dbReference type="RuleBase" id="RU003932"/>
    </source>
</evidence>
<name>A0A0K9NP35_ZOSMR</name>
<dbReference type="OMA" id="FRKLHVM"/>
<evidence type="ECO:0000256" key="1">
    <source>
        <dbReference type="ARBA" id="ARBA00004496"/>
    </source>
</evidence>
<dbReference type="InterPro" id="IPR003130">
    <property type="entry name" value="GED"/>
</dbReference>
<organism evidence="11 12">
    <name type="scientific">Zostera marina</name>
    <name type="common">Eelgrass</name>
    <dbReference type="NCBI Taxonomy" id="29655"/>
    <lineage>
        <taxon>Eukaryota</taxon>
        <taxon>Viridiplantae</taxon>
        <taxon>Streptophyta</taxon>
        <taxon>Embryophyta</taxon>
        <taxon>Tracheophyta</taxon>
        <taxon>Spermatophyta</taxon>
        <taxon>Magnoliopsida</taxon>
        <taxon>Liliopsida</taxon>
        <taxon>Zosteraceae</taxon>
        <taxon>Zostera</taxon>
    </lineage>
</organism>
<dbReference type="PRINTS" id="PR00195">
    <property type="entry name" value="DYNAMIN"/>
</dbReference>
<dbReference type="InterPro" id="IPR022812">
    <property type="entry name" value="Dynamin"/>
</dbReference>
<sequence length="619" mass="69322">MATMESLIDLVNRIQRACTALGDYGGGGADLPTLWEALPSVAVVGGQSSGKSSVLESIVGKDFLPRGSGIVTRRPLVLQLHRIPGRGTEYAEFLHLPKRRFTDFSAVRKEIQDETDRITGKSRMISPIPIQLSIYSSNVVNLTLIDLPGLTKVAVEGQPESVVTDIEDMVRAYVEKPNSIILAISPANQDIATSDAIKLAREVDPSGERTFGVLTKLDLMDRGTNALDVIEGRSYRLQHPWVGIVNRSQADINKNTDMISARRKEREYFTSSPDYGHLSSKMGSEYLAKLLSGHLEKVIKAQIPNITSLINKTVDELESEMIQIGRPISIDAGAQLYTILGLCRAFDRIFKEHLDGGRAGGDKIYGVFDNQLPAALRKLPFDRYLSLQNVRRVISESDGYQPHLIAPEQGIRRLIEGSLRYFRGPAEASVDAVHIVLKELVRKSIIETQELKRFPTFQSEITAAAYEALERFRDDGRKTIIQLVEMEASYLTVDFFRRLPMEMEKNGTGDAPSSSQRVDRYSSEGHFRKLGSNVSSYIKMVSETLRLSIPKAVVHCQVLQAKQSLLERFYTQLGRREGNQLLNLLDEDPALMERRIQCAKRLELYKNARDEIDSVSWAR</sequence>
<dbReference type="GO" id="GO:0005874">
    <property type="term" value="C:microtubule"/>
    <property type="evidence" value="ECO:0000318"/>
    <property type="project" value="GO_Central"/>
</dbReference>
<evidence type="ECO:0000259" key="10">
    <source>
        <dbReference type="PROSITE" id="PS51718"/>
    </source>
</evidence>
<dbReference type="PROSITE" id="PS00410">
    <property type="entry name" value="G_DYNAMIN_1"/>
    <property type="match status" value="1"/>
</dbReference>
<dbReference type="InterPro" id="IPR000375">
    <property type="entry name" value="Dynamin_stalk"/>
</dbReference>
<comment type="similarity">
    <text evidence="8">Belongs to the TRAFAC class dynamin-like GTPase superfamily. Dynamin/Fzo/YdjA family.</text>
</comment>
<dbReference type="CDD" id="cd08771">
    <property type="entry name" value="DLP_1"/>
    <property type="match status" value="1"/>
</dbReference>
<dbReference type="InterPro" id="IPR030381">
    <property type="entry name" value="G_DYNAMIN_dom"/>
</dbReference>
<evidence type="ECO:0000256" key="6">
    <source>
        <dbReference type="ARBA" id="ARBA00023134"/>
    </source>
</evidence>
<dbReference type="InterPro" id="IPR019762">
    <property type="entry name" value="Dynamin_GTPase_CS"/>
</dbReference>